<dbReference type="OMA" id="IMCQKME"/>
<dbReference type="EMBL" id="LT608277">
    <property type="protein sequence ID" value="SCM18707.1"/>
    <property type="molecule type" value="Genomic_DNA"/>
</dbReference>
<evidence type="ECO:0000313" key="2">
    <source>
        <dbReference type="EMBL" id="CXJ05522.1"/>
    </source>
</evidence>
<dbReference type="Proteomes" id="UP000069549">
    <property type="component" value="Chromosome 13"/>
</dbReference>
<evidence type="ECO:0000256" key="1">
    <source>
        <dbReference type="SAM" id="Coils"/>
    </source>
</evidence>
<evidence type="ECO:0000313" key="4">
    <source>
        <dbReference type="EMBL" id="SCM16909.1"/>
    </source>
</evidence>
<dbReference type="AlphaFoldDB" id="A0A0Z0A2M0"/>
<evidence type="ECO:0000313" key="3">
    <source>
        <dbReference type="EMBL" id="SCL98823.1"/>
    </source>
</evidence>
<dbReference type="Proteomes" id="UP000219860">
    <property type="component" value="Chromosome 13"/>
</dbReference>
<proteinExistence type="predicted"/>
<organism evidence="2 7">
    <name type="scientific">Plasmodium berghei</name>
    <dbReference type="NCBI Taxonomy" id="5821"/>
    <lineage>
        <taxon>Eukaryota</taxon>
        <taxon>Sar</taxon>
        <taxon>Alveolata</taxon>
        <taxon>Apicomplexa</taxon>
        <taxon>Aconoidasida</taxon>
        <taxon>Haemosporida</taxon>
        <taxon>Plasmodiidae</taxon>
        <taxon>Plasmodium</taxon>
        <taxon>Plasmodium (Vinckeia)</taxon>
    </lineage>
</organism>
<feature type="coiled-coil region" evidence="1">
    <location>
        <begin position="1"/>
        <end position="91"/>
    </location>
</feature>
<evidence type="ECO:0000313" key="5">
    <source>
        <dbReference type="EMBL" id="SCM18707.1"/>
    </source>
</evidence>
<dbReference type="Proteomes" id="UP000220214">
    <property type="component" value="Chromosome 13"/>
</dbReference>
<dbReference type="Proteomes" id="UP000219974">
    <property type="component" value="Chromosome 13"/>
</dbReference>
<dbReference type="OrthoDB" id="370926at2759"/>
<dbReference type="EMBL" id="LT160033">
    <property type="protein sequence ID" value="CXJ05522.1"/>
    <property type="molecule type" value="Genomic_DNA"/>
</dbReference>
<dbReference type="Proteomes" id="UP000516480">
    <property type="component" value="Chromosome 13"/>
</dbReference>
<gene>
    <name evidence="2" type="ORF">PBK173_000425000</name>
    <name evidence="6" type="ORF">PBNK65E_000414400</name>
    <name evidence="3" type="ORF">PBNK65NY_000413700</name>
    <name evidence="4" type="ORF">PBSP11A_000414200</name>
    <name evidence="5" type="ORF">PBSP11RLL_000414400</name>
</gene>
<evidence type="ECO:0000313" key="11">
    <source>
        <dbReference type="Proteomes" id="UP000516480"/>
    </source>
</evidence>
<evidence type="ECO:0000313" key="10">
    <source>
        <dbReference type="Proteomes" id="UP000220214"/>
    </source>
</evidence>
<evidence type="ECO:0000313" key="9">
    <source>
        <dbReference type="Proteomes" id="UP000219974"/>
    </source>
</evidence>
<sequence length="273" mass="32552">MNNFLIKLKQISEQYNNLLLEKKIIDKRIANVEENINKYEEVKQKSIKEVELKKNQLLKNKNKHLIKCQKMEELNNKLNEILIRKQSIDDEEEKKIIIKQIDTINNTYNLLKNVQKLNDAIVKEDNNYYKLISEQINNNGFSNKKILNMLNCFIVKSRINIHEKDIDENVSFNKIGNSVPSLDTNTNRCITTKNFTTNFKTIQTNEIIKKLIYLFSNEYETFPLEKQQFLFVLLMNVLKHVVYQKEKIVIHDNDKDKSNQIIHNFLYHNYILL</sequence>
<protein>
    <submittedName>
        <fullName evidence="2">Uncharacterized protein</fullName>
    </submittedName>
</protein>
<evidence type="ECO:0000313" key="7">
    <source>
        <dbReference type="Proteomes" id="UP000069549"/>
    </source>
</evidence>
<dbReference type="EMBL" id="LT614639">
    <property type="protein sequence ID" value="SCN28143.1"/>
    <property type="molecule type" value="Genomic_DNA"/>
</dbReference>
<name>A0A0Z0A2M0_PLABE</name>
<evidence type="ECO:0000313" key="6">
    <source>
        <dbReference type="EMBL" id="SCN28143.1"/>
    </source>
</evidence>
<keyword evidence="1" id="KW-0175">Coiled coil</keyword>
<evidence type="ECO:0000313" key="8">
    <source>
        <dbReference type="Proteomes" id="UP000219860"/>
    </source>
</evidence>
<accession>A0A0Z0A2M0</accession>
<reference evidence="2 7" key="1">
    <citation type="submission" date="2016-02" db="EMBL/GenBank/DDBJ databases">
        <authorList>
            <consortium name="Pathogen Informatics"/>
        </authorList>
    </citation>
    <scope>NUCLEOTIDE SEQUENCE [LARGE SCALE GENOMIC DNA]</scope>
    <source>
        <strain evidence="2 7">K173</strain>
        <strain evidence="3 11">NK65 ny</strain>
        <strain evidence="6 10">NK65e</strain>
        <strain evidence="4 8">SP11 Antwerpcl1</strain>
        <strain evidence="5 9">SP11 RLL</strain>
    </source>
</reference>
<dbReference type="VEuPathDB" id="PlasmoDB:PBANKA_1363600"/>
<dbReference type="EMBL" id="LT608261">
    <property type="protein sequence ID" value="SCM16909.1"/>
    <property type="molecule type" value="Genomic_DNA"/>
</dbReference>
<dbReference type="EMBL" id="LT608149">
    <property type="protein sequence ID" value="SCL98823.1"/>
    <property type="molecule type" value="Genomic_DNA"/>
</dbReference>